<evidence type="ECO:0008006" key="6">
    <source>
        <dbReference type="Google" id="ProtNLM"/>
    </source>
</evidence>
<sequence>MKKVLVAGCGLVGKTIALDLSQDFDVTVMDPSESSLASIDNPNIKKIRKSVTDADSLFEIAKDMDVVCGLVPQPFLKQLHTQIIDIGKNYVSPSGYRLSEGLDTLAKKRGCTGVCDIGIAPGMSNYLLAKGAEMLEELDFGCIYVTGIPDKLDPPFNYRIVFCLEDTMREYCRPARYIKDGQLTTAPALSGIEDVYIPGIGKLEAFFTDGLCSAADNIKGNYIAEKTMRWPGYVDTINVLKAAGCFGTEPIRVDGMEIVPFNVTAELLRPIWKLRPENGDRDLTIMRIVAKGPREGKYVTYTWDMIDKFDEKNNLHSMARTTAFPCATAARAIANGIISEKGFFTPELLIENKNFDSFLMSELKIRGMNFKLSTLIEEL</sequence>
<keyword evidence="1" id="KW-0560">Oxidoreductase</keyword>
<dbReference type="PANTHER" id="PTHR11133">
    <property type="entry name" value="SACCHAROPINE DEHYDROGENASE"/>
    <property type="match status" value="1"/>
</dbReference>
<dbReference type="SUPFAM" id="SSF51735">
    <property type="entry name" value="NAD(P)-binding Rossmann-fold domains"/>
    <property type="match status" value="1"/>
</dbReference>
<dbReference type="InterPro" id="IPR051168">
    <property type="entry name" value="AASS"/>
</dbReference>
<feature type="domain" description="Saccharopine dehydrogenase NADP binding" evidence="2">
    <location>
        <begin position="4"/>
        <end position="109"/>
    </location>
</feature>
<dbReference type="Proteomes" id="UP000093044">
    <property type="component" value="Chromosome"/>
</dbReference>
<dbReference type="OrthoDB" id="9769367at2"/>
<dbReference type="KEGG" id="cpor:BED41_14695"/>
<dbReference type="Gene3D" id="3.30.360.10">
    <property type="entry name" value="Dihydrodipicolinate Reductase, domain 2"/>
    <property type="match status" value="1"/>
</dbReference>
<evidence type="ECO:0000259" key="2">
    <source>
        <dbReference type="Pfam" id="PF03435"/>
    </source>
</evidence>
<dbReference type="GeneID" id="83059093"/>
<dbReference type="InterPro" id="IPR036291">
    <property type="entry name" value="NAD(P)-bd_dom_sf"/>
</dbReference>
<dbReference type="EMBL" id="CP016757">
    <property type="protein sequence ID" value="ANZ46240.1"/>
    <property type="molecule type" value="Genomic_DNA"/>
</dbReference>
<organism evidence="4 5">
    <name type="scientific">Cloacibacillus porcorum</name>
    <dbReference type="NCBI Taxonomy" id="1197717"/>
    <lineage>
        <taxon>Bacteria</taxon>
        <taxon>Thermotogati</taxon>
        <taxon>Synergistota</taxon>
        <taxon>Synergistia</taxon>
        <taxon>Synergistales</taxon>
        <taxon>Synergistaceae</taxon>
        <taxon>Cloacibacillus</taxon>
    </lineage>
</organism>
<evidence type="ECO:0000313" key="4">
    <source>
        <dbReference type="EMBL" id="ANZ46240.1"/>
    </source>
</evidence>
<evidence type="ECO:0000259" key="3">
    <source>
        <dbReference type="Pfam" id="PF16653"/>
    </source>
</evidence>
<protein>
    <recommendedName>
        <fullName evidence="6">Saccharopine dehydrogenase</fullName>
    </recommendedName>
</protein>
<proteinExistence type="predicted"/>
<dbReference type="GO" id="GO:0016491">
    <property type="term" value="F:oxidoreductase activity"/>
    <property type="evidence" value="ECO:0007669"/>
    <property type="project" value="UniProtKB-KW"/>
</dbReference>
<dbReference type="InterPro" id="IPR005097">
    <property type="entry name" value="Sacchrp_dh_NADP-bd"/>
</dbReference>
<dbReference type="InterPro" id="IPR032095">
    <property type="entry name" value="Sacchrp_dh-like_C"/>
</dbReference>
<dbReference type="Pfam" id="PF03435">
    <property type="entry name" value="Sacchrp_dh_NADP"/>
    <property type="match status" value="1"/>
</dbReference>
<feature type="domain" description="Saccharopine dehydrogenase-like C-terminal" evidence="3">
    <location>
        <begin position="118"/>
        <end position="367"/>
    </location>
</feature>
<dbReference type="Gene3D" id="3.40.50.720">
    <property type="entry name" value="NAD(P)-binding Rossmann-like Domain"/>
    <property type="match status" value="1"/>
</dbReference>
<dbReference type="STRING" id="1197717.BED41_14695"/>
<evidence type="ECO:0000256" key="1">
    <source>
        <dbReference type="ARBA" id="ARBA00023002"/>
    </source>
</evidence>
<gene>
    <name evidence="4" type="ORF">BED41_14695</name>
</gene>
<dbReference type="Pfam" id="PF16653">
    <property type="entry name" value="Sacchrp_dh_C"/>
    <property type="match status" value="1"/>
</dbReference>
<dbReference type="SUPFAM" id="SSF55347">
    <property type="entry name" value="Glyceraldehyde-3-phosphate dehydrogenase-like, C-terminal domain"/>
    <property type="match status" value="1"/>
</dbReference>
<name>A0A1B2I8D1_9BACT</name>
<evidence type="ECO:0000313" key="5">
    <source>
        <dbReference type="Proteomes" id="UP000093044"/>
    </source>
</evidence>
<accession>A0A1B2I8D1</accession>
<keyword evidence="5" id="KW-1185">Reference proteome</keyword>
<reference evidence="4" key="1">
    <citation type="submission" date="2016-08" db="EMBL/GenBank/DDBJ databases">
        <title>Complete genome of Cloacibacillus porcorum.</title>
        <authorList>
            <person name="Looft T."/>
            <person name="Bayles D.O."/>
            <person name="Alt D.P."/>
        </authorList>
    </citation>
    <scope>NUCLEOTIDE SEQUENCE [LARGE SCALE GENOMIC DNA]</scope>
    <source>
        <strain evidence="4">CL-84</strain>
    </source>
</reference>
<dbReference type="AlphaFoldDB" id="A0A1B2I8D1"/>
<dbReference type="PANTHER" id="PTHR11133:SF22">
    <property type="entry name" value="ALPHA-AMINOADIPIC SEMIALDEHYDE SYNTHASE, MITOCHONDRIAL"/>
    <property type="match status" value="1"/>
</dbReference>
<dbReference type="RefSeq" id="WP_066748019.1">
    <property type="nucleotide sequence ID" value="NZ_CP016757.1"/>
</dbReference>